<name>A0A1H6BY85_9HYPH</name>
<keyword evidence="2" id="KW-1185">Reference proteome</keyword>
<dbReference type="EMBL" id="FNUY01000008">
    <property type="protein sequence ID" value="SEG65674.1"/>
    <property type="molecule type" value="Genomic_DNA"/>
</dbReference>
<accession>A0A1H6BY85</accession>
<dbReference type="Proteomes" id="UP000236743">
    <property type="component" value="Unassembled WGS sequence"/>
</dbReference>
<sequence>MAISNKRLRSVTGAGVEAQALASRMMTLQADAGLTIAMRMPMLMKGALGDSRGQREAAQAVNEKVSAVMESGIAASQAAAMFWWGVALNPFGQVDFTEAAAKVANSTLEPFSKRTRANAARLGGRSRKG</sequence>
<dbReference type="AlphaFoldDB" id="A0A1H6BY85"/>
<dbReference type="RefSeq" id="WP_103874149.1">
    <property type="nucleotide sequence ID" value="NZ_FNUY01000008.1"/>
</dbReference>
<evidence type="ECO:0008006" key="3">
    <source>
        <dbReference type="Google" id="ProtNLM"/>
    </source>
</evidence>
<reference evidence="1 2" key="1">
    <citation type="submission" date="2016-10" db="EMBL/GenBank/DDBJ databases">
        <authorList>
            <person name="de Groot N.N."/>
        </authorList>
    </citation>
    <scope>NUCLEOTIDE SEQUENCE [LARGE SCALE GENOMIC DNA]</scope>
    <source>
        <strain evidence="1 2">DSM 26656</strain>
    </source>
</reference>
<protein>
    <recommendedName>
        <fullName evidence="3">Phasin protein</fullName>
    </recommendedName>
</protein>
<gene>
    <name evidence="1" type="ORF">SAMN04488115_108197</name>
</gene>
<dbReference type="OrthoDB" id="8161186at2"/>
<organism evidence="1 2">
    <name type="scientific">Bosea lathyri</name>
    <dbReference type="NCBI Taxonomy" id="1036778"/>
    <lineage>
        <taxon>Bacteria</taxon>
        <taxon>Pseudomonadati</taxon>
        <taxon>Pseudomonadota</taxon>
        <taxon>Alphaproteobacteria</taxon>
        <taxon>Hyphomicrobiales</taxon>
        <taxon>Boseaceae</taxon>
        <taxon>Bosea</taxon>
    </lineage>
</organism>
<evidence type="ECO:0000313" key="1">
    <source>
        <dbReference type="EMBL" id="SEG65674.1"/>
    </source>
</evidence>
<evidence type="ECO:0000313" key="2">
    <source>
        <dbReference type="Proteomes" id="UP000236743"/>
    </source>
</evidence>
<proteinExistence type="predicted"/>